<keyword evidence="1" id="KW-0547">Nucleotide-binding</keyword>
<dbReference type="Gene3D" id="3.40.50.300">
    <property type="entry name" value="P-loop containing nucleotide triphosphate hydrolases"/>
    <property type="match status" value="1"/>
</dbReference>
<keyword evidence="2" id="KW-0067">ATP-binding</keyword>
<dbReference type="GO" id="GO:0006355">
    <property type="term" value="P:regulation of DNA-templated transcription"/>
    <property type="evidence" value="ECO:0007669"/>
    <property type="project" value="InterPro"/>
</dbReference>
<dbReference type="RefSeq" id="WP_189697297.1">
    <property type="nucleotide sequence ID" value="NZ_BMTA01000004.1"/>
</dbReference>
<dbReference type="AlphaFoldDB" id="A0A7M2TAN2"/>
<evidence type="ECO:0000259" key="3">
    <source>
        <dbReference type="Pfam" id="PF13191"/>
    </source>
</evidence>
<dbReference type="EMBL" id="CP063374">
    <property type="protein sequence ID" value="QOV45284.1"/>
    <property type="molecule type" value="Genomic_DNA"/>
</dbReference>
<dbReference type="Proteomes" id="UP000594008">
    <property type="component" value="Chromosome"/>
</dbReference>
<dbReference type="GO" id="GO:0004016">
    <property type="term" value="F:adenylate cyclase activity"/>
    <property type="evidence" value="ECO:0007669"/>
    <property type="project" value="TreeGrafter"/>
</dbReference>
<evidence type="ECO:0000256" key="1">
    <source>
        <dbReference type="ARBA" id="ARBA00022741"/>
    </source>
</evidence>
<keyword evidence="5" id="KW-1185">Reference proteome</keyword>
<dbReference type="SUPFAM" id="SSF46894">
    <property type="entry name" value="C-terminal effector domain of the bipartite response regulators"/>
    <property type="match status" value="1"/>
</dbReference>
<dbReference type="SUPFAM" id="SSF52540">
    <property type="entry name" value="P-loop containing nucleoside triphosphate hydrolases"/>
    <property type="match status" value="1"/>
</dbReference>
<dbReference type="GO" id="GO:0005737">
    <property type="term" value="C:cytoplasm"/>
    <property type="evidence" value="ECO:0007669"/>
    <property type="project" value="TreeGrafter"/>
</dbReference>
<protein>
    <submittedName>
        <fullName evidence="4">AAA family ATPase</fullName>
    </submittedName>
</protein>
<proteinExistence type="predicted"/>
<accession>A0A7M2TAN2</accession>
<evidence type="ECO:0000313" key="4">
    <source>
        <dbReference type="EMBL" id="QOV45284.1"/>
    </source>
</evidence>
<sequence length="972" mass="105185">MARVSRHPITEPRSLFERDRELDGLEAALSDLRGAADGTSRAGQGRVLAFTGPGGMGKTRLLAEARARAVAHGFTVFSGRGGENEQELAFHVVRQLVQPALAAMDQQQLRTFLGSWYDIVAVALGLEATDTGQMPDPTGVRDGLDWVMTRLTVMNAPVVLLLDDLHWADVESLSWLTAFAARAEDLPLLIVVAYRPNELPPEAAPFRALVTGQATHPYSLAPLSRDAVARIVRQEVGEAADKQFCRECWEVTGGSPFETVELAIRLGERELIGAPHELPVMRELAAAVKGPGLIERLGRLSTSTVHFAEAGAVLGAPFRPDIAATIACVGSEQAVEATEQLRAVRILAEGHAPGGALEFVHPLIATTIYRSIRPPFRAGMHNAAAVAIRAAGLGPTAAARHLLEVPCEGNAEAVACLWEAAREYLRAGAPEAARRLLARALQEPPDPEERAALLHDLACSTFLIEPTATVSHLRGALTEPDIDPGLRASIVYRLTQALAHTDQMAEAAAVAEQEARQATNARVKLRMQADHFVWSMFRADEPDSPARSRKLTRLAERLAGRGLEERYILGLRGWDALVRGEPRHTALTCAEEALRGGMSWTEENRGFEVPVSVALVFMYGDQPGRAEELFTKGMAECARKGWRGSHLAVGQTLFGYIRYRRGLLTEAEHWVREGLRTAERVEGAVPAQWFAIGILIQTLLARGRIADARAVADSYRYGDVVPNAVIYPDPRTVYSELLVAEGQHVEAERLLSAVGDRLEARAWRNPAWCPWQLHLAYAVAPSAPDRAVRLARDAVKRARDFGAASAIGQALHTEAEVTGGTAALDLYAEAVAELQRSPAAYELARALVGHGAALSRNGRVQEAADRLYQGLEGAVHCGAEALARRARDELSAAGLRPLPLRYAQTDTLTAPERRAAELTALGKPVAVVAKELQLTEQGVRQLLSLVYRKVGTDAAGLARALETFPRPRPSGS</sequence>
<name>A0A7M2TAN2_STRCW</name>
<dbReference type="Pfam" id="PF13191">
    <property type="entry name" value="AAA_16"/>
    <property type="match status" value="1"/>
</dbReference>
<dbReference type="PANTHER" id="PTHR16305">
    <property type="entry name" value="TESTICULAR SOLUBLE ADENYLYL CYCLASE"/>
    <property type="match status" value="1"/>
</dbReference>
<reference evidence="4 5" key="1">
    <citation type="submission" date="2020-10" db="EMBL/GenBank/DDBJ databases">
        <title>Streptomyces chromofuscus complate genome analysis.</title>
        <authorList>
            <person name="Anwar N."/>
        </authorList>
    </citation>
    <scope>NUCLEOTIDE SEQUENCE [LARGE SCALE GENOMIC DNA]</scope>
    <source>
        <strain evidence="4 5">DSM 40273</strain>
    </source>
</reference>
<evidence type="ECO:0000256" key="2">
    <source>
        <dbReference type="ARBA" id="ARBA00022840"/>
    </source>
</evidence>
<dbReference type="InterPro" id="IPR016032">
    <property type="entry name" value="Sig_transdc_resp-reg_C-effctor"/>
</dbReference>
<evidence type="ECO:0000313" key="5">
    <source>
        <dbReference type="Proteomes" id="UP000594008"/>
    </source>
</evidence>
<dbReference type="GO" id="GO:0003677">
    <property type="term" value="F:DNA binding"/>
    <property type="evidence" value="ECO:0007669"/>
    <property type="project" value="InterPro"/>
</dbReference>
<dbReference type="KEGG" id="schf:IPT68_04795"/>
<dbReference type="InterPro" id="IPR041664">
    <property type="entry name" value="AAA_16"/>
</dbReference>
<dbReference type="InterPro" id="IPR027417">
    <property type="entry name" value="P-loop_NTPase"/>
</dbReference>
<organism evidence="4 5">
    <name type="scientific">Streptomyces chromofuscus</name>
    <dbReference type="NCBI Taxonomy" id="42881"/>
    <lineage>
        <taxon>Bacteria</taxon>
        <taxon>Bacillati</taxon>
        <taxon>Actinomycetota</taxon>
        <taxon>Actinomycetes</taxon>
        <taxon>Kitasatosporales</taxon>
        <taxon>Streptomycetaceae</taxon>
        <taxon>Streptomyces</taxon>
    </lineage>
</organism>
<feature type="domain" description="Orc1-like AAA ATPase" evidence="3">
    <location>
        <begin position="22"/>
        <end position="191"/>
    </location>
</feature>
<dbReference type="GO" id="GO:0005524">
    <property type="term" value="F:ATP binding"/>
    <property type="evidence" value="ECO:0007669"/>
    <property type="project" value="UniProtKB-KW"/>
</dbReference>
<gene>
    <name evidence="4" type="ORF">IPT68_04795</name>
</gene>
<dbReference type="PANTHER" id="PTHR16305:SF35">
    <property type="entry name" value="TRANSCRIPTIONAL ACTIVATOR DOMAIN"/>
    <property type="match status" value="1"/>
</dbReference>